<dbReference type="InterPro" id="IPR037665">
    <property type="entry name" value="Nucleoporin_S59-like"/>
</dbReference>
<organism evidence="14 15">
    <name type="scientific">Paragonimus skrjabini miyazakii</name>
    <dbReference type="NCBI Taxonomy" id="59628"/>
    <lineage>
        <taxon>Eukaryota</taxon>
        <taxon>Metazoa</taxon>
        <taxon>Spiralia</taxon>
        <taxon>Lophotrochozoa</taxon>
        <taxon>Platyhelminthes</taxon>
        <taxon>Trematoda</taxon>
        <taxon>Digenea</taxon>
        <taxon>Plagiorchiida</taxon>
        <taxon>Troglotremata</taxon>
        <taxon>Troglotrematidae</taxon>
        <taxon>Paragonimus</taxon>
    </lineage>
</organism>
<dbReference type="Gene3D" id="1.25.40.690">
    <property type="match status" value="1"/>
</dbReference>
<feature type="region of interest" description="Disordered" evidence="12">
    <location>
        <begin position="828"/>
        <end position="848"/>
    </location>
</feature>
<dbReference type="Pfam" id="PF21240">
    <property type="entry name" value="Nup98_GLEBS"/>
    <property type="match status" value="1"/>
</dbReference>
<accession>A0A8S9YN35</accession>
<keyword evidence="10" id="KW-0906">Nuclear pore complex</keyword>
<dbReference type="Pfam" id="PF04096">
    <property type="entry name" value="Nucleoporin2"/>
    <property type="match status" value="1"/>
</dbReference>
<evidence type="ECO:0000256" key="9">
    <source>
        <dbReference type="ARBA" id="ARBA00023010"/>
    </source>
</evidence>
<evidence type="ECO:0000256" key="4">
    <source>
        <dbReference type="ARBA" id="ARBA00013472"/>
    </source>
</evidence>
<dbReference type="FunFam" id="3.30.1610.10:FF:000002">
    <property type="entry name" value="nuclear pore complex protein NUP98A"/>
    <property type="match status" value="1"/>
</dbReference>
<dbReference type="InterPro" id="IPR007230">
    <property type="entry name" value="Nup98_auto-Pept-S59_dom"/>
</dbReference>
<keyword evidence="11" id="KW-0539">Nucleus</keyword>
<dbReference type="OrthoDB" id="3797628at2759"/>
<feature type="region of interest" description="Disordered" evidence="12">
    <location>
        <begin position="1088"/>
        <end position="1133"/>
    </location>
</feature>
<dbReference type="GO" id="GO:0006606">
    <property type="term" value="P:protein import into nucleus"/>
    <property type="evidence" value="ECO:0007669"/>
    <property type="project" value="TreeGrafter"/>
</dbReference>
<evidence type="ECO:0000256" key="10">
    <source>
        <dbReference type="ARBA" id="ARBA00023132"/>
    </source>
</evidence>
<evidence type="ECO:0000313" key="14">
    <source>
        <dbReference type="EMBL" id="KAF7254836.1"/>
    </source>
</evidence>
<dbReference type="GO" id="GO:0003723">
    <property type="term" value="F:RNA binding"/>
    <property type="evidence" value="ECO:0007669"/>
    <property type="project" value="TreeGrafter"/>
</dbReference>
<keyword evidence="7" id="KW-0509">mRNA transport</keyword>
<dbReference type="GO" id="GO:0031965">
    <property type="term" value="C:nuclear membrane"/>
    <property type="evidence" value="ECO:0007669"/>
    <property type="project" value="UniProtKB-SubCell"/>
</dbReference>
<keyword evidence="15" id="KW-1185">Reference proteome</keyword>
<dbReference type="InterPro" id="IPR036903">
    <property type="entry name" value="Nup98_auto-Pept-S59_dom_sf"/>
</dbReference>
<evidence type="ECO:0000256" key="1">
    <source>
        <dbReference type="ARBA" id="ARBA00004567"/>
    </source>
</evidence>
<dbReference type="PANTHER" id="PTHR23198:SF6">
    <property type="entry name" value="NUCLEAR PORE COMPLEX PROTEIN NUP98-NUP96"/>
    <property type="match status" value="1"/>
</dbReference>
<evidence type="ECO:0000313" key="15">
    <source>
        <dbReference type="Proteomes" id="UP000822476"/>
    </source>
</evidence>
<dbReference type="GO" id="GO:0044614">
    <property type="term" value="C:nuclear pore cytoplasmic filaments"/>
    <property type="evidence" value="ECO:0007669"/>
    <property type="project" value="TreeGrafter"/>
</dbReference>
<feature type="compositionally biased region" description="Polar residues" evidence="12">
    <location>
        <begin position="1107"/>
        <end position="1127"/>
    </location>
</feature>
<sequence length="2344" mass="249358">MFGGAKTTFGSPASSAFGQATSTLFGATSKPVSNVFGQPSSAGLGTTGSTSIFGSSVQPNTFAWGGTSTAVTGAATGGTSVAFNPPITPDTVQRSGQQTQVNAKHMCITAMKEYQDKSLEELRLEDYALNRQSGGAAATSVAGTSSSLFSTSTGVKPFQFNATQTTNTTSSIFGQANKPANTFFGGSNLTFGGTSATAQPAFGQAAQTQGSLLGIKPQFGATSQTTNLFGTASTAQQPSGFSFGQSAPTNSLFGAKPLFGASSSGTGLFGAPQTSVATASSTGFTFGQPQATATGLGTGTNLFGQPATGSTVAKPNLFGSQPATGSVLPFGSNTTNLFGAPKTTGTTSLFGAPASGLAGTQPQQTGFGFGGLKPAGTTGLFGTTTTSAVSKPGGIFGIGAATSSATGFGFGTGLATGQTSGFGGFGSTGATTNVGLFGQSTTNPLAAKKTFGFGSPLTNSTSTATPSVFGFGQTATGQTGLGTGGGLFGAGATNAPTTGLGLGFGSGATGSGTLFGQTATGFGQFGQKPGGLAPTGFGLGAGSSLGGTGSFFGSASTGLASMTSSAQPFGSAFGTLGTVQPGQVGGSLTGLAGSTAEQMAQNVRAQQHVLELVRSMPYGQSPLYRYINMPSGSEPSSVDESNKSGTLTTTNTAASGSVVVPARAAATALAERHKMAGLTLGSGSPGSLGLSAMGTGTNRNMWLRRPGVTQRLLQVSNRGKLFSGFYEDDAFLSPTGPNSSALRLRRSATFNTDSGLLDSPAVGPKANSFFLKRDEWKRLHLPDSVRSSILERSAASANELSHLAEASINEEHGNHVPETDPQVITDQTKRSQAAGDGTASLPDSSRSSVVFVSSTVSTTLVRPPAPSLPSFGRTGVGMTQAREALRSEEDSVLLDDLETTWTAPGDQTVTSELMSPDGKRTFGSPKSPSSVKQVKGIKLTKPGYYTLPTLSELSTMIDPDGRCIVEDFVVGRRHYGHILFPGNTNVTDLDLDSIVHIRRREVVVYPDDEKKPPVGFGLNKRAEICLESVWPTDKATREPIKSPERLSVMRFEERLERATRRMDARFIEYRPESGSWVFEVKHFSKYRLDDSDDDGEKEPIEPKAPTPKTTDSSLTTDIKLSTSTTKTNEVDVTPSEMSNFRTRMPHLKAVSDLINETDSDMQFSPSEISLIGLKHKGRIKTMGFTNSPMSATYVDDVPDTQSAAIEQMREAFFSPASTLKDSVRGRSALFFQSGRDDQDDEAALLEAAADEAEYQLDRFGTGTKRVPSSSVINRFHIDQANTFTSPSSRWVDDESHLGPTPEKLTRLQQMATVKTSKLEHLSDHSDNNDDVSLVPVTPFRRIPFDNYSEGVPLSERRVPPLTASLHLARIPIELKCVSGTFKTNGTQLEADLYPYESLSDLYKGKVENKHITTCAALQLSRLILDAGLSHGHGMRPSWGQVRTTDLHAMALITTGPSGSLNSIDKPLNLPVGVFPVCVRQWPSLIEQADEDLLNVALRTSACQAQDQLTGSSTQTLSPPTDHCPLWQPTSGLVPLEAYGQLLQCDFPDCFTLPQAEYGNARMCVLRRLISLCLALWGRHPQETIAEALVDMANTTGPILPDDGSTCGNEDKTDKGVCSSDLEVSKTELKSTHSQSTDTEAEDVSVDRACSLLAGHSWPTALLTLARKQAVSEWIRAQSYSWLEARLKSLGLLDACKPTKMESGQTAVCGTLKGIAIDVVAEAIFACLVAGEPGVACRLALAASLPGLVSLIAQSSSSDRFVRGGLQRQLTVWHEMKYDQHFPLILLRIYALLAGLAQFPHPKQPQRFVSVLEQLDWIRVFGAYMWYLTDYGTDLTGVLHAYSQAWHSADDPHNHLALAPPVPPKQSDLVSPSVQPTTLASDFPLPTDDLSTRRSWPRDCAYHLIQLLCKRTHSLERTLEPCSISQQRSETENTCLADPTSLLDWAPSWTLWRILHALGYRHFLSHETPDRICMEFSAQLEDRGLWEWAVFVLLHLSDQQTRDASVKAAVARHASLVLPKRSVDPNVHSVDQLDNFLVPLSLVPHPPLTKAEQFVVKLGVPARWIHEAKAILARRRFAACNHSRDSNELSATEQLASPNRTNRTRSQTLLFALLEAAHWFAAGHFGSAHQVCMNYLLPDIVLHTSLSFVCGAAASAEPTFGVARLGRRLSSLLGPFRSLSPGQVPDNFATGVGVYLTYSEILLLTEQLAHLCQQPVQSAPGGESGMEVSAASPTQMREVETQTRLTDVISNLQTNLSMFTEQLQHMHTPTISTKVVRTEMAATCAQLTSAFLSVSLSAADTDTRSAVLERLQHQLTSIAKLKLPADHCLKELSLLSEVELSMGLV</sequence>
<evidence type="ECO:0000259" key="13">
    <source>
        <dbReference type="PROSITE" id="PS51434"/>
    </source>
</evidence>
<dbReference type="PROSITE" id="PS51434">
    <property type="entry name" value="NUP_C"/>
    <property type="match status" value="1"/>
</dbReference>
<evidence type="ECO:0000256" key="11">
    <source>
        <dbReference type="ARBA" id="ARBA00023242"/>
    </source>
</evidence>
<reference evidence="14" key="1">
    <citation type="submission" date="2019-07" db="EMBL/GenBank/DDBJ databases">
        <title>Annotation for the trematode Paragonimus miyazaki's.</title>
        <authorList>
            <person name="Choi Y.-J."/>
        </authorList>
    </citation>
    <scope>NUCLEOTIDE SEQUENCE</scope>
    <source>
        <strain evidence="14">Japan</strain>
    </source>
</reference>
<feature type="domain" description="Peptidase S59" evidence="13">
    <location>
        <begin position="941"/>
        <end position="1083"/>
    </location>
</feature>
<dbReference type="GO" id="GO:0017056">
    <property type="term" value="F:structural constituent of nuclear pore"/>
    <property type="evidence" value="ECO:0007669"/>
    <property type="project" value="InterPro"/>
</dbReference>
<name>A0A8S9YN35_9TREM</name>
<keyword evidence="8" id="KW-0653">Protein transport</keyword>
<protein>
    <recommendedName>
        <fullName evidence="4">Nuclear pore complex protein Nup98-Nup96</fullName>
    </recommendedName>
</protein>
<dbReference type="SUPFAM" id="SSF82215">
    <property type="entry name" value="C-terminal autoproteolytic domain of nucleoporin nup98"/>
    <property type="match status" value="1"/>
</dbReference>
<keyword evidence="9" id="KW-0811">Translocation</keyword>
<keyword evidence="5" id="KW-0813">Transport</keyword>
<dbReference type="GO" id="GO:0006405">
    <property type="term" value="P:RNA export from nucleus"/>
    <property type="evidence" value="ECO:0007669"/>
    <property type="project" value="TreeGrafter"/>
</dbReference>
<dbReference type="InterPro" id="IPR021967">
    <property type="entry name" value="Nup98_C"/>
</dbReference>
<evidence type="ECO:0000256" key="8">
    <source>
        <dbReference type="ARBA" id="ARBA00022927"/>
    </source>
</evidence>
<evidence type="ECO:0000256" key="2">
    <source>
        <dbReference type="ARBA" id="ARBA00004620"/>
    </source>
</evidence>
<dbReference type="Proteomes" id="UP000822476">
    <property type="component" value="Unassembled WGS sequence"/>
</dbReference>
<dbReference type="GO" id="GO:0000973">
    <property type="term" value="P:post-transcriptional tethering of RNA polymerase II gene DNA at nuclear periphery"/>
    <property type="evidence" value="ECO:0007669"/>
    <property type="project" value="TreeGrafter"/>
</dbReference>
<feature type="region of interest" description="Disordered" evidence="12">
    <location>
        <begin position="903"/>
        <end position="930"/>
    </location>
</feature>
<dbReference type="PANTHER" id="PTHR23198">
    <property type="entry name" value="NUCLEOPORIN"/>
    <property type="match status" value="1"/>
</dbReference>
<evidence type="ECO:0000256" key="5">
    <source>
        <dbReference type="ARBA" id="ARBA00022448"/>
    </source>
</evidence>
<gene>
    <name evidence="14" type="ORF">EG68_08866</name>
</gene>
<evidence type="ECO:0000256" key="7">
    <source>
        <dbReference type="ARBA" id="ARBA00022816"/>
    </source>
</evidence>
<proteinExistence type="inferred from homology"/>
<feature type="region of interest" description="Disordered" evidence="12">
    <location>
        <begin position="629"/>
        <end position="650"/>
    </location>
</feature>
<comment type="similarity">
    <text evidence="3">Belongs to the nucleoporin GLFG family.</text>
</comment>
<keyword evidence="6" id="KW-0068">Autocatalytic cleavage</keyword>
<evidence type="ECO:0000256" key="6">
    <source>
        <dbReference type="ARBA" id="ARBA00022813"/>
    </source>
</evidence>
<dbReference type="GO" id="GO:0008139">
    <property type="term" value="F:nuclear localization sequence binding"/>
    <property type="evidence" value="ECO:0007669"/>
    <property type="project" value="TreeGrafter"/>
</dbReference>
<comment type="subcellular location">
    <subcellularLocation>
        <location evidence="2">Nucleus membrane</location>
        <topology evidence="2">Peripheral membrane protein</topology>
        <orientation evidence="2">Nucleoplasmic side</orientation>
    </subcellularLocation>
    <subcellularLocation>
        <location evidence="1">Nucleus</location>
        <location evidence="1">Nuclear pore complex</location>
    </subcellularLocation>
</comment>
<evidence type="ECO:0000256" key="3">
    <source>
        <dbReference type="ARBA" id="ARBA00008926"/>
    </source>
</evidence>
<feature type="compositionally biased region" description="Polar residues" evidence="12">
    <location>
        <begin position="903"/>
        <end position="913"/>
    </location>
</feature>
<evidence type="ECO:0000256" key="12">
    <source>
        <dbReference type="SAM" id="MobiDB-lite"/>
    </source>
</evidence>
<dbReference type="GO" id="GO:0034398">
    <property type="term" value="P:telomere tethering at nuclear periphery"/>
    <property type="evidence" value="ECO:0007669"/>
    <property type="project" value="TreeGrafter"/>
</dbReference>
<dbReference type="Gene3D" id="1.10.10.2360">
    <property type="match status" value="1"/>
</dbReference>
<comment type="caution">
    <text evidence="14">The sequence shown here is derived from an EMBL/GenBank/DDBJ whole genome shotgun (WGS) entry which is preliminary data.</text>
</comment>
<dbReference type="Pfam" id="PF12110">
    <property type="entry name" value="Nup96"/>
    <property type="match status" value="1"/>
</dbReference>
<dbReference type="FunFam" id="1.10.10.2360:FF:000001">
    <property type="entry name" value="Nuclear pore complex protein Nup98-Nup96"/>
    <property type="match status" value="1"/>
</dbReference>
<dbReference type="Gene3D" id="3.30.1610.10">
    <property type="entry name" value="Peptidase S59, nucleoporin"/>
    <property type="match status" value="1"/>
</dbReference>
<dbReference type="GO" id="GO:0003006">
    <property type="term" value="P:developmental process involved in reproduction"/>
    <property type="evidence" value="ECO:0007669"/>
    <property type="project" value="UniProtKB-ARBA"/>
</dbReference>
<feature type="compositionally biased region" description="Polar residues" evidence="12">
    <location>
        <begin position="630"/>
        <end position="650"/>
    </location>
</feature>
<dbReference type="EMBL" id="JTDE01004603">
    <property type="protein sequence ID" value="KAF7254836.1"/>
    <property type="molecule type" value="Genomic_DNA"/>
</dbReference>
<dbReference type="GO" id="GO:0051028">
    <property type="term" value="P:mRNA transport"/>
    <property type="evidence" value="ECO:0007669"/>
    <property type="project" value="UniProtKB-KW"/>
</dbReference>